<feature type="non-terminal residue" evidence="2">
    <location>
        <position position="101"/>
    </location>
</feature>
<reference evidence="2" key="1">
    <citation type="submission" date="2020-02" db="EMBL/GenBank/DDBJ databases">
        <authorList>
            <person name="Meier V. D."/>
        </authorList>
    </citation>
    <scope>NUCLEOTIDE SEQUENCE</scope>
    <source>
        <strain evidence="2">AVDCRST_MAG31</strain>
    </source>
</reference>
<dbReference type="AlphaFoldDB" id="A0A6J4SYW9"/>
<proteinExistence type="predicted"/>
<sequence>DPFLGAARPCTRRSCFARVSTSHRPAGLGPDRVGAQLAAGHAARQRRHRRGGDRGGDGRLHDAHRPDELAVRGDGDHRLLRAVRVDRDRLGHPSYRVGGEV</sequence>
<organism evidence="2">
    <name type="scientific">uncultured Sphingomonas sp</name>
    <dbReference type="NCBI Taxonomy" id="158754"/>
    <lineage>
        <taxon>Bacteria</taxon>
        <taxon>Pseudomonadati</taxon>
        <taxon>Pseudomonadota</taxon>
        <taxon>Alphaproteobacteria</taxon>
        <taxon>Sphingomonadales</taxon>
        <taxon>Sphingomonadaceae</taxon>
        <taxon>Sphingomonas</taxon>
        <taxon>environmental samples</taxon>
    </lineage>
</organism>
<evidence type="ECO:0000256" key="1">
    <source>
        <dbReference type="SAM" id="MobiDB-lite"/>
    </source>
</evidence>
<protein>
    <submittedName>
        <fullName evidence="2">Major pilus subunit of type IV secretion complex, VirB2</fullName>
    </submittedName>
</protein>
<feature type="region of interest" description="Disordered" evidence="1">
    <location>
        <begin position="37"/>
        <end position="70"/>
    </location>
</feature>
<feature type="non-terminal residue" evidence="2">
    <location>
        <position position="1"/>
    </location>
</feature>
<gene>
    <name evidence="2" type="ORF">AVDCRST_MAG31-836</name>
</gene>
<name>A0A6J4SYW9_9SPHN</name>
<evidence type="ECO:0000313" key="2">
    <source>
        <dbReference type="EMBL" id="CAA9508756.1"/>
    </source>
</evidence>
<dbReference type="EMBL" id="CADCWA010000055">
    <property type="protein sequence ID" value="CAA9508756.1"/>
    <property type="molecule type" value="Genomic_DNA"/>
</dbReference>
<accession>A0A6J4SYW9</accession>
<feature type="compositionally biased region" description="Basic and acidic residues" evidence="1">
    <location>
        <begin position="52"/>
        <end position="70"/>
    </location>
</feature>